<dbReference type="EMBL" id="RRYP01017387">
    <property type="protein sequence ID" value="TNV74143.1"/>
    <property type="molecule type" value="Genomic_DNA"/>
</dbReference>
<dbReference type="Proteomes" id="UP000785679">
    <property type="component" value="Unassembled WGS sequence"/>
</dbReference>
<keyword evidence="2" id="KW-1185">Reference proteome</keyword>
<reference evidence="1" key="1">
    <citation type="submission" date="2019-06" db="EMBL/GenBank/DDBJ databases">
        <authorList>
            <person name="Zheng W."/>
        </authorList>
    </citation>
    <scope>NUCLEOTIDE SEQUENCE</scope>
    <source>
        <strain evidence="1">QDHG01</strain>
    </source>
</reference>
<protein>
    <submittedName>
        <fullName evidence="1">Uncharacterized protein</fullName>
    </submittedName>
</protein>
<dbReference type="AlphaFoldDB" id="A0A8J8NG46"/>
<sequence length="305" mass="34754">MLIDLTQMPLFRTWLAPVHSKLLRGLLVLCLGGLSLLEAENYTYFQFNLYILYILVYYKLQLNINWHYQSLNQGSCQSVNNYSRQCYEQFERISLYSFKVAVFALLQSLHIITSPKIPCFSISYPKWRSPTSSLVQVVITLFSQAKQYLVRGEAKQNGSPRWMAPNTKLSLVLYDHAPLCEEQHGTSKPNTSCGLPLKLLNSSKPIEGPSTSALPFLSIPASWQVMFRNLPIKMNWSRALQAARQHLQLFSKFSSIAFSALLASQIGKSEPQEQKSFSQASNSQQNVGSFLSMVQTKQYRTQFKN</sequence>
<evidence type="ECO:0000313" key="1">
    <source>
        <dbReference type="EMBL" id="TNV74143.1"/>
    </source>
</evidence>
<accession>A0A8J8NG46</accession>
<evidence type="ECO:0000313" key="2">
    <source>
        <dbReference type="Proteomes" id="UP000785679"/>
    </source>
</evidence>
<proteinExistence type="predicted"/>
<gene>
    <name evidence="1" type="ORF">FGO68_gene14907</name>
</gene>
<comment type="caution">
    <text evidence="1">The sequence shown here is derived from an EMBL/GenBank/DDBJ whole genome shotgun (WGS) entry which is preliminary data.</text>
</comment>
<name>A0A8J8NG46_HALGN</name>
<organism evidence="1 2">
    <name type="scientific">Halteria grandinella</name>
    <dbReference type="NCBI Taxonomy" id="5974"/>
    <lineage>
        <taxon>Eukaryota</taxon>
        <taxon>Sar</taxon>
        <taxon>Alveolata</taxon>
        <taxon>Ciliophora</taxon>
        <taxon>Intramacronucleata</taxon>
        <taxon>Spirotrichea</taxon>
        <taxon>Stichotrichia</taxon>
        <taxon>Sporadotrichida</taxon>
        <taxon>Halteriidae</taxon>
        <taxon>Halteria</taxon>
    </lineage>
</organism>